<dbReference type="Proteomes" id="UP000243799">
    <property type="component" value="Unassembled WGS sequence"/>
</dbReference>
<dbReference type="AlphaFoldDB" id="A0A1I1C215"/>
<evidence type="ECO:0000313" key="2">
    <source>
        <dbReference type="EMBL" id="SFB56649.1"/>
    </source>
</evidence>
<dbReference type="OrthoDB" id="166777at2"/>
<keyword evidence="3" id="KW-1185">Reference proteome</keyword>
<evidence type="ECO:0000256" key="1">
    <source>
        <dbReference type="SAM" id="Phobius"/>
    </source>
</evidence>
<reference evidence="3" key="1">
    <citation type="submission" date="2016-10" db="EMBL/GenBank/DDBJ databases">
        <authorList>
            <person name="Varghese N."/>
            <person name="Submissions S."/>
        </authorList>
    </citation>
    <scope>NUCLEOTIDE SEQUENCE [LARGE SCALE GENOMIC DNA]</scope>
    <source>
        <strain evidence="3">CGMCC 4.3568</strain>
    </source>
</reference>
<keyword evidence="1" id="KW-1133">Transmembrane helix</keyword>
<sequence length="160" mass="16854">MGQVQFPLSRATVVVPSWRWGRGVGAALVSAAIVGVPTDVIDTDWFTRMTPVRWWEYPALVLTAGLTGLWFAIAVRGSADDRGRTRVLGSSLLSALAVGCPICNKIVIGLLGVSGALGLWAPIQPALAVLSLAVLVVAVVLQWRNRTCATDTCAVESAAE</sequence>
<feature type="transmembrane region" description="Helical" evidence="1">
    <location>
        <begin position="57"/>
        <end position="75"/>
    </location>
</feature>
<dbReference type="EMBL" id="FOKG01000020">
    <property type="protein sequence ID" value="SFB56649.1"/>
    <property type="molecule type" value="Genomic_DNA"/>
</dbReference>
<feature type="transmembrane region" description="Helical" evidence="1">
    <location>
        <begin position="20"/>
        <end position="37"/>
    </location>
</feature>
<keyword evidence="1" id="KW-0812">Transmembrane</keyword>
<protein>
    <submittedName>
        <fullName evidence="2">Uncharacterized protein</fullName>
    </submittedName>
</protein>
<accession>A0A1I1C215</accession>
<dbReference type="STRING" id="490629.SAMN05216266_12028"/>
<keyword evidence="1" id="KW-0472">Membrane</keyword>
<feature type="transmembrane region" description="Helical" evidence="1">
    <location>
        <begin position="119"/>
        <end position="141"/>
    </location>
</feature>
<gene>
    <name evidence="2" type="ORF">SAMN05216266_12028</name>
</gene>
<name>A0A1I1C215_9PSEU</name>
<feature type="transmembrane region" description="Helical" evidence="1">
    <location>
        <begin position="87"/>
        <end position="113"/>
    </location>
</feature>
<proteinExistence type="predicted"/>
<evidence type="ECO:0000313" key="3">
    <source>
        <dbReference type="Proteomes" id="UP000243799"/>
    </source>
</evidence>
<organism evidence="2 3">
    <name type="scientific">Amycolatopsis marina</name>
    <dbReference type="NCBI Taxonomy" id="490629"/>
    <lineage>
        <taxon>Bacteria</taxon>
        <taxon>Bacillati</taxon>
        <taxon>Actinomycetota</taxon>
        <taxon>Actinomycetes</taxon>
        <taxon>Pseudonocardiales</taxon>
        <taxon>Pseudonocardiaceae</taxon>
        <taxon>Amycolatopsis</taxon>
    </lineage>
</organism>